<feature type="domain" description="Glycoside hydrolase family 5" evidence="4">
    <location>
        <begin position="38"/>
        <end position="159"/>
    </location>
</feature>
<proteinExistence type="inferred from homology"/>
<gene>
    <name evidence="5" type="ORF">NP777_31020</name>
</gene>
<dbReference type="Gene3D" id="3.20.20.80">
    <property type="entry name" value="Glycosidases"/>
    <property type="match status" value="1"/>
</dbReference>
<evidence type="ECO:0000313" key="5">
    <source>
        <dbReference type="EMBL" id="MCQ8192628.1"/>
    </source>
</evidence>
<keyword evidence="1 3" id="KW-0378">Hydrolase</keyword>
<sequence length="411" mass="45616">MSTPRSAIEAVFPRPAGTPRFGVNYVPSRGWWYSWLDWEPSAMAADLRAVADLGMDHIRIHCLWPVFQANPGHISGTALARLHSLLDLADECGLDVSVTVLNGWLSGFYFRPAWQHGVNLFTDPVAVAAQLDLLAAMAERIAAHPRFLGFDIANEPNVLAHYAGNDITTSEGDAWTRRLLNHCEAIAPGRMHVAGFDHEPWLTDSAPFSREILARTGSATPLHAWIEFTGALKRYGYPSTATHHLGEYLLELAKAFQSDPHRPLWLQEFGAAPQWISEDAVAEFTESFTAAALSCDQLWGVTWWASHDIDRGLAGFADLEYDLGLLTTENQVKPAGRRLATLIDRLRQQPPTPATRTTALLLDDTRAPDWTFAERFFSLVDEGVRPAIVRASHQDDAEHIAERGITKILDL</sequence>
<dbReference type="PROSITE" id="PS00659">
    <property type="entry name" value="GLYCOSYL_HYDROL_F5"/>
    <property type="match status" value="1"/>
</dbReference>
<dbReference type="EMBL" id="JANIAA010000027">
    <property type="protein sequence ID" value="MCQ8192628.1"/>
    <property type="molecule type" value="Genomic_DNA"/>
</dbReference>
<dbReference type="InterPro" id="IPR017853">
    <property type="entry name" value="GH"/>
</dbReference>
<reference evidence="5 6" key="1">
    <citation type="submission" date="2022-07" db="EMBL/GenBank/DDBJ databases">
        <authorList>
            <person name="Phongsopitanun W."/>
            <person name="Tanasupawat S."/>
        </authorList>
    </citation>
    <scope>NUCLEOTIDE SEQUENCE [LARGE SCALE GENOMIC DNA]</scope>
    <source>
        <strain evidence="5 6">RCU-064</strain>
    </source>
</reference>
<evidence type="ECO:0000313" key="6">
    <source>
        <dbReference type="Proteomes" id="UP001204746"/>
    </source>
</evidence>
<dbReference type="Pfam" id="PF00150">
    <property type="entry name" value="Cellulase"/>
    <property type="match status" value="1"/>
</dbReference>
<evidence type="ECO:0000259" key="4">
    <source>
        <dbReference type="Pfam" id="PF00150"/>
    </source>
</evidence>
<evidence type="ECO:0000256" key="1">
    <source>
        <dbReference type="ARBA" id="ARBA00022801"/>
    </source>
</evidence>
<name>A0ABT1V6I1_9ACTN</name>
<dbReference type="RefSeq" id="WP_256653489.1">
    <property type="nucleotide sequence ID" value="NZ_JANIAA010000027.1"/>
</dbReference>
<protein>
    <submittedName>
        <fullName evidence="5">Glycoside hydrolase family 5 protein</fullName>
    </submittedName>
</protein>
<evidence type="ECO:0000256" key="3">
    <source>
        <dbReference type="RuleBase" id="RU361153"/>
    </source>
</evidence>
<dbReference type="SUPFAM" id="SSF51445">
    <property type="entry name" value="(Trans)glycosidases"/>
    <property type="match status" value="1"/>
</dbReference>
<dbReference type="InterPro" id="IPR018087">
    <property type="entry name" value="Glyco_hydro_5_CS"/>
</dbReference>
<keyword evidence="2 3" id="KW-0326">Glycosidase</keyword>
<comment type="caution">
    <text evidence="5">The sequence shown here is derived from an EMBL/GenBank/DDBJ whole genome shotgun (WGS) entry which is preliminary data.</text>
</comment>
<comment type="similarity">
    <text evidence="3">Belongs to the glycosyl hydrolase 5 (cellulase A) family.</text>
</comment>
<evidence type="ECO:0000256" key="2">
    <source>
        <dbReference type="ARBA" id="ARBA00023295"/>
    </source>
</evidence>
<accession>A0ABT1V6I1</accession>
<keyword evidence="6" id="KW-1185">Reference proteome</keyword>
<dbReference type="Proteomes" id="UP001204746">
    <property type="component" value="Unassembled WGS sequence"/>
</dbReference>
<organism evidence="5 6">
    <name type="scientific">Streptomyces rugosispiralis</name>
    <dbReference type="NCBI Taxonomy" id="2967341"/>
    <lineage>
        <taxon>Bacteria</taxon>
        <taxon>Bacillati</taxon>
        <taxon>Actinomycetota</taxon>
        <taxon>Actinomycetes</taxon>
        <taxon>Kitasatosporales</taxon>
        <taxon>Streptomycetaceae</taxon>
        <taxon>Streptomyces</taxon>
    </lineage>
</organism>
<dbReference type="InterPro" id="IPR001547">
    <property type="entry name" value="Glyco_hydro_5"/>
</dbReference>
<dbReference type="GO" id="GO:0016787">
    <property type="term" value="F:hydrolase activity"/>
    <property type="evidence" value="ECO:0007669"/>
    <property type="project" value="UniProtKB-KW"/>
</dbReference>